<evidence type="ECO:0000256" key="1">
    <source>
        <dbReference type="SAM" id="Phobius"/>
    </source>
</evidence>
<accession>E3UFF1</accession>
<sequence>MIMMFLFTIYYLIYSMSSISKNSLKLLMMLEFFIINFLLLISFKMSYSMLMYFSVSFLMMSVAVLAATLGLTMLSKLQKSESNLMDSGF</sequence>
<dbReference type="AlphaFoldDB" id="E3UFF1"/>
<organism evidence="2">
    <name type="scientific">Symsagittifera roscoffensis</name>
    <name type="common">Mint-sauce worm</name>
    <name type="synonym">Convoluta roscoffensis</name>
    <dbReference type="NCBI Taxonomy" id="84072"/>
    <lineage>
        <taxon>Eukaryota</taxon>
        <taxon>Metazoa</taxon>
        <taxon>Xenacoelomorpha</taxon>
        <taxon>Acoelomorpha</taxon>
        <taxon>Acoela</taxon>
        <taxon>Sagittiferidae</taxon>
        <taxon>Symsagittifera</taxon>
    </lineage>
</organism>
<dbReference type="RefSeq" id="YP_003934246.1">
    <property type="nucleotide sequence ID" value="NC_014578.1"/>
</dbReference>
<feature type="transmembrane region" description="Helical" evidence="1">
    <location>
        <begin position="49"/>
        <end position="74"/>
    </location>
</feature>
<reference evidence="2" key="1">
    <citation type="journal article" date="2010" name="BMC Evol. Biol.">
        <title>The phylogenetic position of Acoela as revealed by the complete mitochondrial genome of Symsagittifera roscoffensis.</title>
        <authorList>
            <person name="Mwinyi A."/>
            <person name="Bailly X."/>
            <person name="Bourlat S.J."/>
            <person name="Jondelius U."/>
            <person name="Littlewood D.T.J."/>
            <person name="Podsiadlowski L."/>
        </authorList>
    </citation>
    <scope>NUCLEOTIDE SEQUENCE</scope>
</reference>
<keyword evidence="2" id="KW-0496">Mitochondrion</keyword>
<dbReference type="CTD" id="4539"/>
<gene>
    <name evidence="2" type="primary">ND4L</name>
</gene>
<proteinExistence type="predicted"/>
<name>E3UFF1_SYMRO</name>
<keyword evidence="1" id="KW-1133">Transmembrane helix</keyword>
<geneLocation type="mitochondrion" evidence="2"/>
<keyword evidence="1" id="KW-0472">Membrane</keyword>
<dbReference type="EMBL" id="HM237350">
    <property type="protein sequence ID" value="ADI75250.1"/>
    <property type="molecule type" value="Genomic_DNA"/>
</dbReference>
<keyword evidence="1" id="KW-0812">Transmembrane</keyword>
<evidence type="ECO:0000313" key="2">
    <source>
        <dbReference type="EMBL" id="ADI75250.1"/>
    </source>
</evidence>
<protein>
    <submittedName>
        <fullName evidence="2">NADH dehydrogenase subunit 4L</fullName>
    </submittedName>
</protein>
<feature type="transmembrane region" description="Helical" evidence="1">
    <location>
        <begin position="26"/>
        <end position="43"/>
    </location>
</feature>
<dbReference type="GeneID" id="9829956"/>